<dbReference type="GO" id="GO:0016323">
    <property type="term" value="C:basolateral plasma membrane"/>
    <property type="evidence" value="ECO:0007669"/>
    <property type="project" value="TreeGrafter"/>
</dbReference>
<evidence type="ECO:0000256" key="3">
    <source>
        <dbReference type="ARBA" id="ARBA00022737"/>
    </source>
</evidence>
<dbReference type="SUPFAM" id="SSF50156">
    <property type="entry name" value="PDZ domain-like"/>
    <property type="match status" value="3"/>
</dbReference>
<keyword evidence="4" id="KW-0472">Membrane</keyword>
<dbReference type="InterPro" id="IPR001478">
    <property type="entry name" value="PDZ"/>
</dbReference>
<gene>
    <name evidence="10" type="primary">DLG1L</name>
    <name evidence="10" type="ORF">TR139967</name>
</gene>
<dbReference type="GO" id="GO:0019901">
    <property type="term" value="F:protein kinase binding"/>
    <property type="evidence" value="ECO:0007669"/>
    <property type="project" value="TreeGrafter"/>
</dbReference>
<dbReference type="SUPFAM" id="SSF52540">
    <property type="entry name" value="P-loop containing nucleoside triphosphate hydrolases"/>
    <property type="match status" value="1"/>
</dbReference>
<keyword evidence="2 5" id="KW-0728">SH3 domain</keyword>
<dbReference type="Gene3D" id="1.10.287.470">
    <property type="entry name" value="Helix hairpin bin"/>
    <property type="match status" value="1"/>
</dbReference>
<dbReference type="PANTHER" id="PTHR23119">
    <property type="entry name" value="DISCS LARGE"/>
    <property type="match status" value="1"/>
</dbReference>
<dbReference type="SUPFAM" id="SSF50044">
    <property type="entry name" value="SH3-domain"/>
    <property type="match status" value="1"/>
</dbReference>
<evidence type="ECO:0000256" key="1">
    <source>
        <dbReference type="ARBA" id="ARBA00004370"/>
    </source>
</evidence>
<dbReference type="InterPro" id="IPR027417">
    <property type="entry name" value="P-loop_NTPase"/>
</dbReference>
<dbReference type="EMBL" id="GEEE01013593">
    <property type="protein sequence ID" value="JAP49632.1"/>
    <property type="molecule type" value="Transcribed_RNA"/>
</dbReference>
<dbReference type="SMART" id="SM00228">
    <property type="entry name" value="PDZ"/>
    <property type="match status" value="3"/>
</dbReference>
<dbReference type="Gene3D" id="2.30.42.10">
    <property type="match status" value="3"/>
</dbReference>
<dbReference type="Gene3D" id="2.30.30.40">
    <property type="entry name" value="SH3 Domains"/>
    <property type="match status" value="1"/>
</dbReference>
<dbReference type="GO" id="GO:0030054">
    <property type="term" value="C:cell junction"/>
    <property type="evidence" value="ECO:0007669"/>
    <property type="project" value="TreeGrafter"/>
</dbReference>
<feature type="domain" description="PDZ" evidence="9">
    <location>
        <begin position="847"/>
        <end position="926"/>
    </location>
</feature>
<organism evidence="10">
    <name type="scientific">Schistocephalus solidus</name>
    <name type="common">Tapeworm</name>
    <dbReference type="NCBI Taxonomy" id="70667"/>
    <lineage>
        <taxon>Eukaryota</taxon>
        <taxon>Metazoa</taxon>
        <taxon>Spiralia</taxon>
        <taxon>Lophotrochozoa</taxon>
        <taxon>Platyhelminthes</taxon>
        <taxon>Cestoda</taxon>
        <taxon>Eucestoda</taxon>
        <taxon>Diphyllobothriidea</taxon>
        <taxon>Diphyllobothriidae</taxon>
        <taxon>Schistocephalus</taxon>
    </lineage>
</organism>
<feature type="region of interest" description="Disordered" evidence="6">
    <location>
        <begin position="742"/>
        <end position="788"/>
    </location>
</feature>
<dbReference type="InterPro" id="IPR036034">
    <property type="entry name" value="PDZ_sf"/>
</dbReference>
<dbReference type="PANTHER" id="PTHR23119:SF51">
    <property type="entry name" value="DISKS LARGE 1 TUMOR SUPPRESSOR PROTEIN"/>
    <property type="match status" value="1"/>
</dbReference>
<dbReference type="GO" id="GO:0043113">
    <property type="term" value="P:receptor clustering"/>
    <property type="evidence" value="ECO:0007669"/>
    <property type="project" value="TreeGrafter"/>
</dbReference>
<dbReference type="PROSITE" id="PS50052">
    <property type="entry name" value="GUANYLATE_KINASE_2"/>
    <property type="match status" value="1"/>
</dbReference>
<keyword evidence="3" id="KW-0677">Repeat</keyword>
<feature type="compositionally biased region" description="Polar residues" evidence="6">
    <location>
        <begin position="742"/>
        <end position="766"/>
    </location>
</feature>
<reference evidence="10" key="1">
    <citation type="submission" date="2016-01" db="EMBL/GenBank/DDBJ databases">
        <title>Reference transcriptome for the parasite Schistocephalus solidus: insights into the molecular evolution of parasitism.</title>
        <authorList>
            <person name="Hebert F.O."/>
            <person name="Grambauer S."/>
            <person name="Barber I."/>
            <person name="Landry C.R."/>
            <person name="Aubin-Horth N."/>
        </authorList>
    </citation>
    <scope>NUCLEOTIDE SEQUENCE</scope>
</reference>
<dbReference type="Gene3D" id="3.40.50.300">
    <property type="entry name" value="P-loop containing nucleotide triphosphate hydrolases"/>
    <property type="match status" value="1"/>
</dbReference>
<feature type="compositionally biased region" description="Acidic residues" evidence="6">
    <location>
        <begin position="399"/>
        <end position="413"/>
    </location>
</feature>
<feature type="compositionally biased region" description="Low complexity" evidence="6">
    <location>
        <begin position="1105"/>
        <end position="1116"/>
    </location>
</feature>
<protein>
    <submittedName>
        <fullName evidence="10">Discs large homolog 1-like protein</fullName>
    </submittedName>
</protein>
<dbReference type="InterPro" id="IPR036028">
    <property type="entry name" value="SH3-like_dom_sf"/>
</dbReference>
<feature type="compositionally biased region" description="Low complexity" evidence="6">
    <location>
        <begin position="1062"/>
        <end position="1079"/>
    </location>
</feature>
<sequence length="1392" mass="152183">MRSAKNAEKALREIVEYRRRLDSDADEKLARALDRVVDVLQRHIYHAVSDVWEFYETTLLSEDISVQEKTSIALDIAMRWEQIDSSSTALSANSLLERLKPDVLVPSARSHSLHHIEGSTRDKVTYKNLPRVLRRINLTSPEGNHSASAVLADNGELKKNHVPVAETTHSSLDFSCHRLQTESTFYQPKASAPPRRPRRHRRLLSDEPNHLEGKEVGGAPSPSTSSSLESFRRLAGSGQTFHMQLVRSPSDGFGFSIAGGSDQEPRFDGCVQGFVYVAHITPGGVADKDGRLAVNDRLISVNGTSLVGIPHTQAVSIFERAGPNLDLVVERTYQHHRSKLCQPQMVQAKRHSHQKSTSSPRTYSSHEEAAFEKYLASSLSIHNPERYRMTSIKSTNRAEEDEEGEREEEEEGDFAPLRPRISRAPGVALVTDSPKSTFSASSGGPFAKPGSQGSLSVGAIGGPGEASYLPTTVTPLSSIFTMPCGAQAVRRSSEAQRIKPSPRRHRANVGKQTRPLHPPRDTDAGLSDDSQDVWLFDPESTLGGHASISTKSPAKMGSCEDLPGESNDESRTPHGRQKPMSTHKRLTRSDYLNHSTIRSNKSGSSRSLSRRPLPAPSPGPVIVEVPLVRGTRNGFGFSIAGGRDSQYVEGDSGIFITQIAPGGVADTSGRFTIGDRLVRVNGICLDEVTHGEAVNALQSAGDFALLVLVKNELAALRQSFTTDYKSMARSLGEFTSVRMRDSSLNVQQRNENRPFTESPVNDSTKATRGARKRRQSGHRKKLLATKSSSTSIPQLHVCQSQDGLCGREDYIATTVIDESILRRWPKARLVTLFKYSSTASGDARHGLPANSGGSLGFNIVGGEGTKGIFISHIEPKSPAASSRKIHVGDRLLVVNGVELAESSHEDAAILLKTAPNRVDLVLVFAPDDYKKLEKQFSRQNSNWSGDPNMVELNSVQPIEAAGLFVRALADFDPASMQNEVIPKNALTIHSGDVLQIINTVDSSWWRARRILPSTCKPLGPVGLVPSRKRLKRYILARRIQEAAARMAIEQHREVPSPTNQTPSASLSPSRSLPSSNNEPSTDRTGNAIESLPLSPATETSHHGSRSSSSLPSQSNLHHQKGHLSSSPERIRNRSMTETKQTSRTNSSSKGRTQSSRRECGASYGPPLTYIPVVAVESVHARPVVILGDLKETITDDLLSDFPERFGTCVPFTTRPRRRGEVEGRDYHFCKSRSRMESEIAMNKFVEAGEYNGNLYGTHIQSVFKVSASGLHCLLDVGGPALARLTKAGLPPIAILVNGSTDLEDAQGVRVLNPPSGSLSNSSKDDDNTKAAAEQIRQARIREKTEDFLKHFSVFLTAVVSASDYESAYEIVKVLIEHNDGPRVWVASDELLP</sequence>
<comment type="subcellular location">
    <subcellularLocation>
        <location evidence="1">Membrane</location>
    </subcellularLocation>
</comment>
<evidence type="ECO:0000256" key="4">
    <source>
        <dbReference type="ARBA" id="ARBA00023136"/>
    </source>
</evidence>
<accession>A0A0X3Q0C1</accession>
<feature type="compositionally biased region" description="Basic and acidic residues" evidence="6">
    <location>
        <begin position="203"/>
        <end position="215"/>
    </location>
</feature>
<dbReference type="InterPro" id="IPR008144">
    <property type="entry name" value="Guanylate_kin-like_dom"/>
</dbReference>
<dbReference type="CDD" id="cd00136">
    <property type="entry name" value="PDZ_canonical"/>
    <property type="match status" value="1"/>
</dbReference>
<dbReference type="InterPro" id="IPR050614">
    <property type="entry name" value="Synaptic_Scaffolding_LAP-MAGUK"/>
</dbReference>
<dbReference type="EMBL" id="GEEE01005670">
    <property type="protein sequence ID" value="JAP57555.1"/>
    <property type="molecule type" value="Transcribed_RNA"/>
</dbReference>
<feature type="compositionally biased region" description="Basic residues" evidence="6">
    <location>
        <begin position="573"/>
        <end position="586"/>
    </location>
</feature>
<dbReference type="PROSITE" id="PS50002">
    <property type="entry name" value="SH3"/>
    <property type="match status" value="1"/>
</dbReference>
<dbReference type="SMART" id="SM00072">
    <property type="entry name" value="GuKc"/>
    <property type="match status" value="1"/>
</dbReference>
<feature type="domain" description="SH3" evidence="7">
    <location>
        <begin position="960"/>
        <end position="1034"/>
    </location>
</feature>
<dbReference type="Pfam" id="PF09058">
    <property type="entry name" value="L27_1"/>
    <property type="match status" value="1"/>
</dbReference>
<dbReference type="Pfam" id="PF00625">
    <property type="entry name" value="Guanylate_kin"/>
    <property type="match status" value="1"/>
</dbReference>
<evidence type="ECO:0000259" key="9">
    <source>
        <dbReference type="PROSITE" id="PS50106"/>
    </source>
</evidence>
<evidence type="ECO:0000259" key="8">
    <source>
        <dbReference type="PROSITE" id="PS50052"/>
    </source>
</evidence>
<feature type="domain" description="Guanylate kinase-like" evidence="8">
    <location>
        <begin position="1180"/>
        <end position="1376"/>
    </location>
</feature>
<dbReference type="InterPro" id="IPR036892">
    <property type="entry name" value="L27_dom_sf"/>
</dbReference>
<feature type="region of interest" description="Disordered" evidence="6">
    <location>
        <begin position="390"/>
        <end position="419"/>
    </location>
</feature>
<feature type="region of interest" description="Disordered" evidence="6">
    <location>
        <begin position="343"/>
        <end position="365"/>
    </location>
</feature>
<feature type="region of interest" description="Disordered" evidence="6">
    <location>
        <begin position="432"/>
        <end position="451"/>
    </location>
</feature>
<evidence type="ECO:0000259" key="7">
    <source>
        <dbReference type="PROSITE" id="PS50002"/>
    </source>
</evidence>
<feature type="compositionally biased region" description="Polar residues" evidence="6">
    <location>
        <begin position="1137"/>
        <end position="1153"/>
    </location>
</feature>
<dbReference type="GO" id="GO:0097120">
    <property type="term" value="P:receptor localization to synapse"/>
    <property type="evidence" value="ECO:0007669"/>
    <property type="project" value="TreeGrafter"/>
</dbReference>
<feature type="compositionally biased region" description="Low complexity" evidence="6">
    <location>
        <begin position="602"/>
        <end position="612"/>
    </location>
</feature>
<dbReference type="GO" id="GO:0045197">
    <property type="term" value="P:establishment or maintenance of epithelial cell apical/basal polarity"/>
    <property type="evidence" value="ECO:0007669"/>
    <property type="project" value="TreeGrafter"/>
</dbReference>
<dbReference type="Pfam" id="PF00595">
    <property type="entry name" value="PDZ"/>
    <property type="match status" value="3"/>
</dbReference>
<evidence type="ECO:0000313" key="10">
    <source>
        <dbReference type="EMBL" id="JAP57555.1"/>
    </source>
</evidence>
<feature type="domain" description="PDZ" evidence="9">
    <location>
        <begin position="624"/>
        <end position="712"/>
    </location>
</feature>
<feature type="region of interest" description="Disordered" evidence="6">
    <location>
        <begin position="1051"/>
        <end position="1162"/>
    </location>
</feature>
<feature type="domain" description="PDZ" evidence="9">
    <location>
        <begin position="242"/>
        <end position="333"/>
    </location>
</feature>
<dbReference type="PROSITE" id="PS50106">
    <property type="entry name" value="PDZ"/>
    <property type="match status" value="3"/>
</dbReference>
<feature type="compositionally biased region" description="Polar residues" evidence="6">
    <location>
        <begin position="433"/>
        <end position="442"/>
    </location>
</feature>
<evidence type="ECO:0000256" key="2">
    <source>
        <dbReference type="ARBA" id="ARBA00022443"/>
    </source>
</evidence>
<feature type="region of interest" description="Disordered" evidence="6">
    <location>
        <begin position="487"/>
        <end position="620"/>
    </location>
</feature>
<name>A0A0X3Q0C1_SCHSO</name>
<feature type="compositionally biased region" description="Polar residues" evidence="6">
    <location>
        <begin position="590"/>
        <end position="601"/>
    </location>
</feature>
<proteinExistence type="predicted"/>
<feature type="compositionally biased region" description="Basic residues" evidence="6">
    <location>
        <begin position="768"/>
        <end position="783"/>
    </location>
</feature>
<dbReference type="GO" id="GO:0098609">
    <property type="term" value="P:cell-cell adhesion"/>
    <property type="evidence" value="ECO:0007669"/>
    <property type="project" value="TreeGrafter"/>
</dbReference>
<evidence type="ECO:0000256" key="6">
    <source>
        <dbReference type="SAM" id="MobiDB-lite"/>
    </source>
</evidence>
<dbReference type="InterPro" id="IPR008145">
    <property type="entry name" value="GK/Ca_channel_bsu"/>
</dbReference>
<dbReference type="SUPFAM" id="SSF101288">
    <property type="entry name" value="L27 domain"/>
    <property type="match status" value="1"/>
</dbReference>
<feature type="region of interest" description="Disordered" evidence="6">
    <location>
        <begin position="184"/>
        <end position="230"/>
    </location>
</feature>
<dbReference type="InterPro" id="IPR001452">
    <property type="entry name" value="SH3_domain"/>
</dbReference>
<evidence type="ECO:0000256" key="5">
    <source>
        <dbReference type="PROSITE-ProRule" id="PRU00192"/>
    </source>
</evidence>
<dbReference type="InterPro" id="IPR015143">
    <property type="entry name" value="L27_1"/>
</dbReference>